<keyword evidence="3" id="KW-0547">Nucleotide-binding</keyword>
<keyword evidence="4 7" id="KW-0067">ATP-binding</keyword>
<dbReference type="Proteomes" id="UP000830167">
    <property type="component" value="Chromosome"/>
</dbReference>
<dbReference type="PROSITE" id="PS50893">
    <property type="entry name" value="ABC_TRANSPORTER_2"/>
    <property type="match status" value="1"/>
</dbReference>
<evidence type="ECO:0000259" key="6">
    <source>
        <dbReference type="PROSITE" id="PS50893"/>
    </source>
</evidence>
<dbReference type="SUPFAM" id="SSF52540">
    <property type="entry name" value="P-loop containing nucleoside triphosphate hydrolases"/>
    <property type="match status" value="1"/>
</dbReference>
<dbReference type="RefSeq" id="WP_347435703.1">
    <property type="nucleotide sequence ID" value="NZ_CP089291.1"/>
</dbReference>
<evidence type="ECO:0000256" key="3">
    <source>
        <dbReference type="ARBA" id="ARBA00022741"/>
    </source>
</evidence>
<evidence type="ECO:0000256" key="2">
    <source>
        <dbReference type="ARBA" id="ARBA00022448"/>
    </source>
</evidence>
<evidence type="ECO:0000256" key="1">
    <source>
        <dbReference type="ARBA" id="ARBA00005417"/>
    </source>
</evidence>
<evidence type="ECO:0000313" key="8">
    <source>
        <dbReference type="Proteomes" id="UP000830167"/>
    </source>
</evidence>
<keyword evidence="5" id="KW-0029">Amino-acid transport</keyword>
<dbReference type="Gene3D" id="3.40.50.300">
    <property type="entry name" value="P-loop containing nucleotide triphosphate hydrolases"/>
    <property type="match status" value="1"/>
</dbReference>
<dbReference type="InterPro" id="IPR003593">
    <property type="entry name" value="AAA+_ATPase"/>
</dbReference>
<dbReference type="GO" id="GO:0005524">
    <property type="term" value="F:ATP binding"/>
    <property type="evidence" value="ECO:0007669"/>
    <property type="project" value="UniProtKB-KW"/>
</dbReference>
<dbReference type="SMART" id="SM00382">
    <property type="entry name" value="AAA"/>
    <property type="match status" value="1"/>
</dbReference>
<dbReference type="CDD" id="cd03224">
    <property type="entry name" value="ABC_TM1139_LivF_branched"/>
    <property type="match status" value="1"/>
</dbReference>
<evidence type="ECO:0000313" key="7">
    <source>
        <dbReference type="EMBL" id="UOF89021.1"/>
    </source>
</evidence>
<reference evidence="7" key="1">
    <citation type="submission" date="2021-12" db="EMBL/GenBank/DDBJ databases">
        <title>Alicyclobacillaceae gen. nov., sp. nov., isolated from chalcocite enrichment system.</title>
        <authorList>
            <person name="Jiang Z."/>
        </authorList>
    </citation>
    <scope>NUCLEOTIDE SEQUENCE</scope>
    <source>
        <strain evidence="7">MYW30-H2</strain>
    </source>
</reference>
<dbReference type="PROSITE" id="PS00211">
    <property type="entry name" value="ABC_TRANSPORTER_1"/>
    <property type="match status" value="1"/>
</dbReference>
<protein>
    <submittedName>
        <fullName evidence="7">ABC transporter ATP-binding protein</fullName>
    </submittedName>
</protein>
<proteinExistence type="inferred from homology"/>
<dbReference type="PANTHER" id="PTHR43820:SF8">
    <property type="entry name" value="ABC TRANSPORTER SUBSTRATE-BINDING PROTEIN"/>
    <property type="match status" value="1"/>
</dbReference>
<dbReference type="PIRSF" id="PIRSF039137">
    <property type="entry name" value="ABC_branched_ATPase"/>
    <property type="match status" value="1"/>
</dbReference>
<feature type="domain" description="ABC transporter" evidence="6">
    <location>
        <begin position="2"/>
        <end position="234"/>
    </location>
</feature>
<dbReference type="InterPro" id="IPR003439">
    <property type="entry name" value="ABC_transporter-like_ATP-bd"/>
</dbReference>
<keyword evidence="2" id="KW-0813">Transport</keyword>
<name>A0ABY4CER2_9BACL</name>
<sequence>MLKLNNVSCKYGAVLALSNVSMEVPDGKIVTLLGANGAGKSTALKAVSGLLQPFRGSIDWNGQKIETASCKQIVQQGIVHCPEGRQIFPELTVLENLKLGRYARRDTKDVKRDFEQVLEYFPRLRDRLHQSGGTLSGGEQQMLAIGRALMGGPKLLLLDEPSLGLAPIVTKEIMKIIKTINQSGVSVLLVEQNARLALSVADYAYVLEVGHIVIEGPSETVKNNSQIQELYLGMGKKAFA</sequence>
<dbReference type="EMBL" id="CP089291">
    <property type="protein sequence ID" value="UOF89021.1"/>
    <property type="molecule type" value="Genomic_DNA"/>
</dbReference>
<dbReference type="InterPro" id="IPR052156">
    <property type="entry name" value="BCAA_Transport_ATP-bd_LivF"/>
</dbReference>
<accession>A0ABY4CER2</accession>
<organism evidence="7 8">
    <name type="scientific">Fodinisporobacter ferrooxydans</name>
    <dbReference type="NCBI Taxonomy" id="2901836"/>
    <lineage>
        <taxon>Bacteria</taxon>
        <taxon>Bacillati</taxon>
        <taxon>Bacillota</taxon>
        <taxon>Bacilli</taxon>
        <taxon>Bacillales</taxon>
        <taxon>Alicyclobacillaceae</taxon>
        <taxon>Fodinisporobacter</taxon>
    </lineage>
</organism>
<dbReference type="InterPro" id="IPR030660">
    <property type="entry name" value="ABC_branched_ATPase_LivF/BraG"/>
</dbReference>
<dbReference type="Pfam" id="PF00005">
    <property type="entry name" value="ABC_tran"/>
    <property type="match status" value="1"/>
</dbReference>
<keyword evidence="8" id="KW-1185">Reference proteome</keyword>
<dbReference type="InterPro" id="IPR017871">
    <property type="entry name" value="ABC_transporter-like_CS"/>
</dbReference>
<evidence type="ECO:0000256" key="4">
    <source>
        <dbReference type="ARBA" id="ARBA00022840"/>
    </source>
</evidence>
<comment type="similarity">
    <text evidence="1">Belongs to the ABC transporter superfamily.</text>
</comment>
<dbReference type="InterPro" id="IPR027417">
    <property type="entry name" value="P-loop_NTPase"/>
</dbReference>
<dbReference type="PANTHER" id="PTHR43820">
    <property type="entry name" value="HIGH-AFFINITY BRANCHED-CHAIN AMINO ACID TRANSPORT ATP-BINDING PROTEIN LIVF"/>
    <property type="match status" value="1"/>
</dbReference>
<gene>
    <name evidence="7" type="ORF">LSG31_13915</name>
</gene>
<evidence type="ECO:0000256" key="5">
    <source>
        <dbReference type="ARBA" id="ARBA00022970"/>
    </source>
</evidence>